<proteinExistence type="inferred from homology"/>
<dbReference type="RefSeq" id="XP_044658710.1">
    <property type="nucleotide sequence ID" value="XM_044802775.1"/>
</dbReference>
<dbReference type="Gene3D" id="1.10.630.10">
    <property type="entry name" value="Cytochrome P450"/>
    <property type="match status" value="1"/>
</dbReference>
<feature type="binding site" description="axial binding residue" evidence="4">
    <location>
        <position position="474"/>
    </location>
    <ligand>
        <name>heme</name>
        <dbReference type="ChEBI" id="CHEBI:30413"/>
    </ligand>
    <ligandPart>
        <name>Fe</name>
        <dbReference type="ChEBI" id="CHEBI:18248"/>
    </ligandPart>
</feature>
<dbReference type="Pfam" id="PF00067">
    <property type="entry name" value="p450"/>
    <property type="match status" value="1"/>
</dbReference>
<protein>
    <recommendedName>
        <fullName evidence="9">Trichodiene oxygenase</fullName>
    </recommendedName>
</protein>
<feature type="transmembrane region" description="Helical" evidence="6">
    <location>
        <begin position="27"/>
        <end position="49"/>
    </location>
</feature>
<dbReference type="GeneID" id="68293002"/>
<evidence type="ECO:0000256" key="4">
    <source>
        <dbReference type="PIRSR" id="PIRSR602401-1"/>
    </source>
</evidence>
<dbReference type="Proteomes" id="UP000825890">
    <property type="component" value="Unassembled WGS sequence"/>
</dbReference>
<comment type="caution">
    <text evidence="7">The sequence shown here is derived from an EMBL/GenBank/DDBJ whole genome shotgun (WGS) entry which is preliminary data.</text>
</comment>
<dbReference type="GO" id="GO:0016705">
    <property type="term" value="F:oxidoreductase activity, acting on paired donors, with incorporation or reduction of molecular oxygen"/>
    <property type="evidence" value="ECO:0007669"/>
    <property type="project" value="InterPro"/>
</dbReference>
<evidence type="ECO:0000256" key="2">
    <source>
        <dbReference type="ARBA" id="ARBA00022723"/>
    </source>
</evidence>
<keyword evidence="6" id="KW-0472">Membrane</keyword>
<keyword evidence="8" id="KW-1185">Reference proteome</keyword>
<reference evidence="7 8" key="1">
    <citation type="submission" date="2021-01" db="EMBL/GenBank/DDBJ databases">
        <title>Cercospora kikuchii MAFF 305040 whole genome shotgun sequence.</title>
        <authorList>
            <person name="Kashiwa T."/>
            <person name="Suzuki T."/>
        </authorList>
    </citation>
    <scope>NUCLEOTIDE SEQUENCE [LARGE SCALE GENOMIC DNA]</scope>
    <source>
        <strain evidence="7 8">MAFF 305040</strain>
    </source>
</reference>
<dbReference type="InterPro" id="IPR036396">
    <property type="entry name" value="Cyt_P450_sf"/>
</dbReference>
<dbReference type="SUPFAM" id="SSF48264">
    <property type="entry name" value="Cytochrome P450"/>
    <property type="match status" value="1"/>
</dbReference>
<dbReference type="GO" id="GO:0004497">
    <property type="term" value="F:monooxygenase activity"/>
    <property type="evidence" value="ECO:0007669"/>
    <property type="project" value="UniProtKB-KW"/>
</dbReference>
<evidence type="ECO:0000256" key="3">
    <source>
        <dbReference type="ARBA" id="ARBA00023004"/>
    </source>
</evidence>
<dbReference type="PROSITE" id="PS00086">
    <property type="entry name" value="CYTOCHROME_P450"/>
    <property type="match status" value="1"/>
</dbReference>
<keyword evidence="6" id="KW-1133">Transmembrane helix</keyword>
<keyword evidence="2 4" id="KW-0479">Metal-binding</keyword>
<keyword evidence="4 5" id="KW-0349">Heme</keyword>
<dbReference type="PANTHER" id="PTHR24305">
    <property type="entry name" value="CYTOCHROME P450"/>
    <property type="match status" value="1"/>
</dbReference>
<dbReference type="InterPro" id="IPR002401">
    <property type="entry name" value="Cyt_P450_E_grp-I"/>
</dbReference>
<comment type="cofactor">
    <cofactor evidence="1 4">
        <name>heme</name>
        <dbReference type="ChEBI" id="CHEBI:30413"/>
    </cofactor>
</comment>
<evidence type="ECO:0000256" key="1">
    <source>
        <dbReference type="ARBA" id="ARBA00001971"/>
    </source>
</evidence>
<evidence type="ECO:0000313" key="8">
    <source>
        <dbReference type="Proteomes" id="UP000825890"/>
    </source>
</evidence>
<evidence type="ECO:0000313" key="7">
    <source>
        <dbReference type="EMBL" id="GIZ44223.1"/>
    </source>
</evidence>
<dbReference type="GO" id="GO:0020037">
    <property type="term" value="F:heme binding"/>
    <property type="evidence" value="ECO:0007669"/>
    <property type="project" value="InterPro"/>
</dbReference>
<dbReference type="AlphaFoldDB" id="A0A9P3FEB3"/>
<keyword evidence="3 4" id="KW-0408">Iron</keyword>
<dbReference type="InterPro" id="IPR001128">
    <property type="entry name" value="Cyt_P450"/>
</dbReference>
<dbReference type="EMBL" id="BOLY01000004">
    <property type="protein sequence ID" value="GIZ44223.1"/>
    <property type="molecule type" value="Genomic_DNA"/>
</dbReference>
<dbReference type="OrthoDB" id="3945418at2759"/>
<dbReference type="PRINTS" id="PR00385">
    <property type="entry name" value="P450"/>
</dbReference>
<gene>
    <name evidence="7" type="ORF">CKM354_000742700</name>
</gene>
<keyword evidence="5" id="KW-0560">Oxidoreductase</keyword>
<dbReference type="InterPro" id="IPR050121">
    <property type="entry name" value="Cytochrome_P450_monoxygenase"/>
</dbReference>
<accession>A0A9P3FEB3</accession>
<organism evidence="7 8">
    <name type="scientific">Cercospora kikuchii</name>
    <dbReference type="NCBI Taxonomy" id="84275"/>
    <lineage>
        <taxon>Eukaryota</taxon>
        <taxon>Fungi</taxon>
        <taxon>Dikarya</taxon>
        <taxon>Ascomycota</taxon>
        <taxon>Pezizomycotina</taxon>
        <taxon>Dothideomycetes</taxon>
        <taxon>Dothideomycetidae</taxon>
        <taxon>Mycosphaerellales</taxon>
        <taxon>Mycosphaerellaceae</taxon>
        <taxon>Cercospora</taxon>
    </lineage>
</organism>
<keyword evidence="5" id="KW-0503">Monooxygenase</keyword>
<evidence type="ECO:0008006" key="9">
    <source>
        <dbReference type="Google" id="ProtNLM"/>
    </source>
</evidence>
<comment type="similarity">
    <text evidence="5">Belongs to the cytochrome P450 family.</text>
</comment>
<dbReference type="PANTHER" id="PTHR24305:SF231">
    <property type="entry name" value="P450, PUTATIVE (EUROFUNG)-RELATED"/>
    <property type="match status" value="1"/>
</dbReference>
<name>A0A9P3FEB3_9PEZI</name>
<sequence length="534" mass="60024">MGAINYSVVDSAPLVEGRWVLPSMRNLAAITITCYTIYCLALVIYRLFLSPLAKFPGPKLAAASDWYEVYYDLFANGGEGGAFTRHIKSLHEKYGPVVRITPTELHLDDPEFYSEVYCASTLSRPMDKSLKFKYRFGIPDATFSTTYAEQHRERRAALNPFFSKQRIRSLHDKLSEITEQISGRLANEYAGTGRIINAGDLWSALTMDAVSTLAFGRPINCSAMPDFRSPLSEGLQNLTWGAHWNAHFKFINDTMSTFPDKVLGALLPPFKPILDFRESIRAQVRGILSGTDTKVSTTPTLFHDIIDSRLPKSDLSLERLTDEAISVNGAGMETTKWTLTVATFYILNDPAVLANLQAELKTAIPDPKDILHWDELEKLPYLSGVISESLRLSYGQVQRIPRVNRLQPWNFHGHVIPPGVTVGMDSYHMHSNEKVFPYPQSFSPERWLNNPKGPDGTRALSNYLVSFSRGSRACIGLNLAYMELYVALATLFRRFDLELFQTTRDDVDFALDIVVPMPKKDTKGVRMVVKGCLD</sequence>
<dbReference type="InterPro" id="IPR017972">
    <property type="entry name" value="Cyt_P450_CS"/>
</dbReference>
<dbReference type="GO" id="GO:0005506">
    <property type="term" value="F:iron ion binding"/>
    <property type="evidence" value="ECO:0007669"/>
    <property type="project" value="InterPro"/>
</dbReference>
<dbReference type="PRINTS" id="PR00463">
    <property type="entry name" value="EP450I"/>
</dbReference>
<keyword evidence="6" id="KW-0812">Transmembrane</keyword>
<dbReference type="CDD" id="cd11062">
    <property type="entry name" value="CYP58-like"/>
    <property type="match status" value="1"/>
</dbReference>
<evidence type="ECO:0000256" key="5">
    <source>
        <dbReference type="RuleBase" id="RU000461"/>
    </source>
</evidence>
<evidence type="ECO:0000256" key="6">
    <source>
        <dbReference type="SAM" id="Phobius"/>
    </source>
</evidence>